<gene>
    <name evidence="4" type="primary">LOC106809200</name>
</gene>
<feature type="compositionally biased region" description="Low complexity" evidence="1">
    <location>
        <begin position="381"/>
        <end position="391"/>
    </location>
</feature>
<dbReference type="InterPro" id="IPR029249">
    <property type="entry name" value="Rotatin_N"/>
</dbReference>
<dbReference type="RefSeq" id="XP_014667682.1">
    <property type="nucleotide sequence ID" value="XM_014812196.1"/>
</dbReference>
<dbReference type="GeneID" id="106809200"/>
<name>A0ABM1E661_PRICU</name>
<feature type="domain" description="Rotatin N-terminal" evidence="2">
    <location>
        <begin position="36"/>
        <end position="132"/>
    </location>
</feature>
<proteinExistence type="predicted"/>
<evidence type="ECO:0000313" key="3">
    <source>
        <dbReference type="Proteomes" id="UP000695022"/>
    </source>
</evidence>
<evidence type="ECO:0000256" key="1">
    <source>
        <dbReference type="SAM" id="MobiDB-lite"/>
    </source>
</evidence>
<keyword evidence="3" id="KW-1185">Reference proteome</keyword>
<dbReference type="Proteomes" id="UP000695022">
    <property type="component" value="Unplaced"/>
</dbReference>
<evidence type="ECO:0000313" key="4">
    <source>
        <dbReference type="RefSeq" id="XP_014667682.1"/>
    </source>
</evidence>
<dbReference type="InterPro" id="IPR016024">
    <property type="entry name" value="ARM-type_fold"/>
</dbReference>
<dbReference type="Pfam" id="PF14726">
    <property type="entry name" value="RTTN_N"/>
    <property type="match status" value="1"/>
</dbReference>
<sequence>MSRHLSDDDNGSEADNDYRNKIITSLVQKTGHELVEIRERALQNILAKLEHDILSMADLVQERKLCINLLEWFNKTPCPMKSDVLGLLYRFSKHPSSKVLLIDIGSVDFLLQLRPDLTIEDQKRVDEILDQLFCLPDPEVPPKPSRSCTYQRQADVNTEGEVCQHDTPLQYTTVAPNEWREQLRTGYWMPEEGEADSDPNISRLTEDYFGNEVQFLPSHNGNENEQGSQGATGNFKIVRFPWVSLTATDEHVLSSTERSLHSLNADHVVTSCEFLKDVVMQDFPAETLLQRPAIVQSLALLLDASREEKVVTSAVSCLSAFTVYLLRRLAFWRDPAFFTTKTDFSMSLEEVSELSDASSHLSSIQDDDDPRHRGDGRDQASGSSLTASSSSQKERSTLNGTMSSTSSDRLFEAADVTAEQVAAAAASSLSLPQFCVGALRPAVQLLASCSATEYPGPCKLMHWLTLLMEHCIDPSVWSDQNSLAQDIAQSLELLIEETGKLVLQLNRTPYLEAPAAEVQRMKYTYLSIFFSKLLRTVTTPELVAATMSTTIKPLLMTLAADVCLAASCPVVKETIAEYLLVTDASQYQLFKRGISAGGAVECCCRLLMLMQQTDGQVSLKLQLANDALPSLYYHRYLPFVENCIKLCSDISQDTNASADSEIESKKLLLKLLSHYDMELQMHALHSTVNILQAALQVSAAVDPSSVACRRTCFLINRDVLYHVCSKIIPHQHVKVSRYGGQILLHLLKSQLLMTTSMWSQLMDHISTLMPVLQGYTDSNSDLGKCLLHLVELPSDGNFEKLSSLEVLRGNVRLLFSPDHRVRIDAASRLVTMLAREDNAAEKHPDLTHAHVACLPNLFVLEHARSLEPTFVSAIQAEGMRKVCSIFTSAEKTDASIRKVACDQLALILQDVTLHQASLEVDVLPHVRQHLTWALARDSDKEQSYIKFIPGCVKILRLLTHHSYSLRHSSAHESLVYFQLLRAALMYQDDAETCYDIAHLLILLLFDEVASIGATVEGESDSSLSLDRGFSLPSIVANLYKLPFKPTSHELVTTACTCSPAPDRDELLQDGWAKELRVQWNVSWHNGMEALVAYLRTDAASRLHVEDFPEHLKLSEAEEEAVMAGAILCGLRHSVTAVTNATSHAAVRQAVGRMCTYLLLRSAHADDAVYVLEQASWMEAFSRFLEVQPNSAADEELVRYLLVAVTTMLEIAPSLPESTRTWAWKVLAGSDSSLTSMLLPPGSSSSSSSTLATESPSSKELLALVRVYTSKVCIDELQRPPTGVLVQSLLGHLNIAGATHFYNLAALESTLSCLVYITARPGWSKGCADGEGLKLCIDLVHALIEVVMSFHRGRGGISMSFMGCAVTRAATVCLQHVAYEMAATFPETNWEQEWIYTSPPTTSSDKQTGLGSSWVVPLWAYRDPEVRAAGLAIVAALTQSVNGRKVMLASCPDIPGGLWGATLSYLLDHSEASIVREQAALVLVNLTSQPLAESADYTDPPWLGPIVKDEESGVSLVGLPALLALLHHTHFYNQLADMLADFYVPAEVTYHSLLAEAASATTPSENSLPIVTAAANFGRFPLHTNAVAMPTAQTPVTITTGTSTPASVPGTCIYIYIYNNVHGNPLITQFTEEVSYQYNQC</sequence>
<feature type="compositionally biased region" description="Basic and acidic residues" evidence="1">
    <location>
        <begin position="369"/>
        <end position="378"/>
    </location>
</feature>
<accession>A0ABM1E661</accession>
<organism evidence="3 4">
    <name type="scientific">Priapulus caudatus</name>
    <name type="common">Priapulid worm</name>
    <dbReference type="NCBI Taxonomy" id="37621"/>
    <lineage>
        <taxon>Eukaryota</taxon>
        <taxon>Metazoa</taxon>
        <taxon>Ecdysozoa</taxon>
        <taxon>Scalidophora</taxon>
        <taxon>Priapulida</taxon>
        <taxon>Priapulimorpha</taxon>
        <taxon>Priapulimorphida</taxon>
        <taxon>Priapulidae</taxon>
        <taxon>Priapulus</taxon>
    </lineage>
</organism>
<evidence type="ECO:0000259" key="2">
    <source>
        <dbReference type="Pfam" id="PF14726"/>
    </source>
</evidence>
<dbReference type="SUPFAM" id="SSF48371">
    <property type="entry name" value="ARM repeat"/>
    <property type="match status" value="1"/>
</dbReference>
<dbReference type="InterPro" id="IPR030791">
    <property type="entry name" value="Rotatin"/>
</dbReference>
<dbReference type="PANTHER" id="PTHR31691:SF1">
    <property type="entry name" value="ROTATIN"/>
    <property type="match status" value="1"/>
</dbReference>
<reference evidence="4" key="1">
    <citation type="submission" date="2025-08" db="UniProtKB">
        <authorList>
            <consortium name="RefSeq"/>
        </authorList>
    </citation>
    <scope>IDENTIFICATION</scope>
</reference>
<feature type="region of interest" description="Disordered" evidence="1">
    <location>
        <begin position="359"/>
        <end position="404"/>
    </location>
</feature>
<protein>
    <submittedName>
        <fullName evidence="4">Rotatin-like</fullName>
    </submittedName>
</protein>
<dbReference type="PANTHER" id="PTHR31691">
    <property type="entry name" value="ROTATIN"/>
    <property type="match status" value="1"/>
</dbReference>